<dbReference type="Proteomes" id="UP001141806">
    <property type="component" value="Unassembled WGS sequence"/>
</dbReference>
<dbReference type="GO" id="GO:0015031">
    <property type="term" value="P:protein transport"/>
    <property type="evidence" value="ECO:0007669"/>
    <property type="project" value="UniProtKB-KW"/>
</dbReference>
<dbReference type="Pfam" id="PF03169">
    <property type="entry name" value="OPT"/>
    <property type="match status" value="1"/>
</dbReference>
<evidence type="ECO:0000313" key="11">
    <source>
        <dbReference type="Proteomes" id="UP001141806"/>
    </source>
</evidence>
<evidence type="ECO:0008006" key="12">
    <source>
        <dbReference type="Google" id="ProtNLM"/>
    </source>
</evidence>
<evidence type="ECO:0000256" key="8">
    <source>
        <dbReference type="ARBA" id="ARBA00023136"/>
    </source>
</evidence>
<keyword evidence="11" id="KW-1185">Reference proteome</keyword>
<dbReference type="GO" id="GO:0035673">
    <property type="term" value="F:oligopeptide transmembrane transporter activity"/>
    <property type="evidence" value="ECO:0007669"/>
    <property type="project" value="InterPro"/>
</dbReference>
<organism evidence="10 11">
    <name type="scientific">Protea cynaroides</name>
    <dbReference type="NCBI Taxonomy" id="273540"/>
    <lineage>
        <taxon>Eukaryota</taxon>
        <taxon>Viridiplantae</taxon>
        <taxon>Streptophyta</taxon>
        <taxon>Embryophyta</taxon>
        <taxon>Tracheophyta</taxon>
        <taxon>Spermatophyta</taxon>
        <taxon>Magnoliopsida</taxon>
        <taxon>Proteales</taxon>
        <taxon>Proteaceae</taxon>
        <taxon>Protea</taxon>
    </lineage>
</organism>
<keyword evidence="8 9" id="KW-0472">Membrane</keyword>
<keyword evidence="6" id="KW-0653">Protein transport</keyword>
<feature type="transmembrane region" description="Helical" evidence="9">
    <location>
        <begin position="99"/>
        <end position="117"/>
    </location>
</feature>
<feature type="transmembrane region" description="Helical" evidence="9">
    <location>
        <begin position="218"/>
        <end position="239"/>
    </location>
</feature>
<feature type="transmembrane region" description="Helical" evidence="9">
    <location>
        <begin position="44"/>
        <end position="62"/>
    </location>
</feature>
<evidence type="ECO:0000313" key="10">
    <source>
        <dbReference type="EMBL" id="KAJ4962621.1"/>
    </source>
</evidence>
<comment type="caution">
    <text evidence="10">The sequence shown here is derived from an EMBL/GenBank/DDBJ whole genome shotgun (WGS) entry which is preliminary data.</text>
</comment>
<evidence type="ECO:0000256" key="1">
    <source>
        <dbReference type="ARBA" id="ARBA00004141"/>
    </source>
</evidence>
<dbReference type="InterPro" id="IPR004648">
    <property type="entry name" value="Oligpept_transpt"/>
</dbReference>
<keyword evidence="4 9" id="KW-0812">Transmembrane</keyword>
<dbReference type="OrthoDB" id="9986677at2759"/>
<sequence>MMFSYIHVHELDHKEIYRRYHAASKNKIEFHTKLMKRYEDIPQWWFHVLLMACLAVSLALCIGLKSQVQMPWRGLLLASALAFTFTLPISIITATTNQFLGTMIAGTINIGVAWWLLGSINNICNVDLLPPNSPWTCPNDRVFFDASVIWGLVEPKRIFGVDGNYGALTWFFLAVILGATAYMPPATPLNYNVWIFVGTIFNFFVFRYRKQWWQRYNHVLSVGLDAGVAFMVVLIYYTLTMENKSITWWVREESTVIWLLAPLPKLTINIHEDSLQLQIYLTHQVQNFYPDNS</sequence>
<name>A0A9Q0HCA0_9MAGN</name>
<gene>
    <name evidence="10" type="ORF">NE237_022560</name>
</gene>
<evidence type="ECO:0000256" key="5">
    <source>
        <dbReference type="ARBA" id="ARBA00022856"/>
    </source>
</evidence>
<feature type="transmembrane region" description="Helical" evidence="9">
    <location>
        <begin position="189"/>
        <end position="206"/>
    </location>
</feature>
<evidence type="ECO:0000256" key="7">
    <source>
        <dbReference type="ARBA" id="ARBA00022989"/>
    </source>
</evidence>
<reference evidence="10" key="1">
    <citation type="journal article" date="2023" name="Plant J.">
        <title>The genome of the king protea, Protea cynaroides.</title>
        <authorList>
            <person name="Chang J."/>
            <person name="Duong T.A."/>
            <person name="Schoeman C."/>
            <person name="Ma X."/>
            <person name="Roodt D."/>
            <person name="Barker N."/>
            <person name="Li Z."/>
            <person name="Van de Peer Y."/>
            <person name="Mizrachi E."/>
        </authorList>
    </citation>
    <scope>NUCLEOTIDE SEQUENCE</scope>
    <source>
        <tissue evidence="10">Young leaves</tissue>
    </source>
</reference>
<dbReference type="GO" id="GO:0016020">
    <property type="term" value="C:membrane"/>
    <property type="evidence" value="ECO:0007669"/>
    <property type="project" value="UniProtKB-SubCell"/>
</dbReference>
<keyword evidence="3" id="KW-0813">Transport</keyword>
<evidence type="ECO:0000256" key="2">
    <source>
        <dbReference type="ARBA" id="ARBA00005484"/>
    </source>
</evidence>
<feature type="transmembrane region" description="Helical" evidence="9">
    <location>
        <begin position="165"/>
        <end position="183"/>
    </location>
</feature>
<protein>
    <recommendedName>
        <fullName evidence="12">Oligopeptide transporter</fullName>
    </recommendedName>
</protein>
<dbReference type="AlphaFoldDB" id="A0A9Q0HCA0"/>
<keyword evidence="7 9" id="KW-1133">Transmembrane helix</keyword>
<proteinExistence type="inferred from homology"/>
<keyword evidence="5" id="KW-0571">Peptide transport</keyword>
<evidence type="ECO:0000256" key="3">
    <source>
        <dbReference type="ARBA" id="ARBA00022448"/>
    </source>
</evidence>
<evidence type="ECO:0000256" key="6">
    <source>
        <dbReference type="ARBA" id="ARBA00022927"/>
    </source>
</evidence>
<dbReference type="PANTHER" id="PTHR22601">
    <property type="entry name" value="ISP4 LIKE PROTEIN"/>
    <property type="match status" value="1"/>
</dbReference>
<accession>A0A9Q0HCA0</accession>
<evidence type="ECO:0000256" key="9">
    <source>
        <dbReference type="SAM" id="Phobius"/>
    </source>
</evidence>
<dbReference type="EMBL" id="JAMYWD010000008">
    <property type="protein sequence ID" value="KAJ4962621.1"/>
    <property type="molecule type" value="Genomic_DNA"/>
</dbReference>
<dbReference type="InterPro" id="IPR004813">
    <property type="entry name" value="OPT"/>
</dbReference>
<evidence type="ECO:0000256" key="4">
    <source>
        <dbReference type="ARBA" id="ARBA00022692"/>
    </source>
</evidence>
<comment type="subcellular location">
    <subcellularLocation>
        <location evidence="1">Membrane</location>
        <topology evidence="1">Multi-pass membrane protein</topology>
    </subcellularLocation>
</comment>
<feature type="transmembrane region" description="Helical" evidence="9">
    <location>
        <begin position="74"/>
        <end position="93"/>
    </location>
</feature>
<comment type="similarity">
    <text evidence="2">Belongs to the oligopeptide OPT transporter (TC 2.A.67.1) family.</text>
</comment>